<dbReference type="GO" id="GO:0044780">
    <property type="term" value="P:bacterial-type flagellum assembly"/>
    <property type="evidence" value="ECO:0007669"/>
    <property type="project" value="UniProtKB-UniRule"/>
</dbReference>
<dbReference type="GO" id="GO:0006417">
    <property type="term" value="P:regulation of translation"/>
    <property type="evidence" value="ECO:0007669"/>
    <property type="project" value="UniProtKB-KW"/>
</dbReference>
<gene>
    <name evidence="4" type="primary">fliW</name>
    <name evidence="5" type="ORF">G3M78_03650</name>
</gene>
<keyword evidence="5" id="KW-0966">Cell projection</keyword>
<evidence type="ECO:0000256" key="1">
    <source>
        <dbReference type="ARBA" id="ARBA00022490"/>
    </source>
</evidence>
<evidence type="ECO:0000313" key="5">
    <source>
        <dbReference type="EMBL" id="QPJ64537.1"/>
    </source>
</evidence>
<reference evidence="6" key="1">
    <citation type="submission" date="2020-02" db="EMBL/GenBank/DDBJ databases">
        <title>Genomic and physiological characterization of two novel Nitrospinaceae genera.</title>
        <authorList>
            <person name="Mueller A.J."/>
            <person name="Jung M.-Y."/>
            <person name="Strachan C.R."/>
            <person name="Herbold C.W."/>
            <person name="Kirkegaard R.H."/>
            <person name="Daims H."/>
        </authorList>
    </citation>
    <scope>NUCLEOTIDE SEQUENCE [LARGE SCALE GENOMIC DNA]</scope>
</reference>
<keyword evidence="2 4" id="KW-1005">Bacterial flagellum biogenesis</keyword>
<evidence type="ECO:0000256" key="3">
    <source>
        <dbReference type="ARBA" id="ARBA00022845"/>
    </source>
</evidence>
<dbReference type="PANTHER" id="PTHR39190">
    <property type="entry name" value="FLAGELLAR ASSEMBLY FACTOR FLIW"/>
    <property type="match status" value="1"/>
</dbReference>
<comment type="similarity">
    <text evidence="4">Belongs to the FliW family.</text>
</comment>
<evidence type="ECO:0000256" key="4">
    <source>
        <dbReference type="HAMAP-Rule" id="MF_01185"/>
    </source>
</evidence>
<keyword evidence="3 4" id="KW-0810">Translation regulation</keyword>
<keyword evidence="5" id="KW-0282">Flagellum</keyword>
<keyword evidence="1 4" id="KW-0963">Cytoplasm</keyword>
<comment type="subcellular location">
    <subcellularLocation>
        <location evidence="4">Cytoplasm</location>
    </subcellularLocation>
</comment>
<proteinExistence type="inferred from homology"/>
<dbReference type="EMBL" id="CP048620">
    <property type="protein sequence ID" value="QPJ64537.1"/>
    <property type="molecule type" value="Genomic_DNA"/>
</dbReference>
<keyword evidence="4" id="KW-0143">Chaperone</keyword>
<dbReference type="InterPro" id="IPR024046">
    <property type="entry name" value="Flagellar_assmbl_FliW_dom_sf"/>
</dbReference>
<dbReference type="KEGG" id="nva:G3M78_03650"/>
<evidence type="ECO:0000256" key="2">
    <source>
        <dbReference type="ARBA" id="ARBA00022795"/>
    </source>
</evidence>
<dbReference type="GO" id="GO:0005737">
    <property type="term" value="C:cytoplasm"/>
    <property type="evidence" value="ECO:0007669"/>
    <property type="project" value="UniProtKB-SubCell"/>
</dbReference>
<name>A0A7T0C1A0_9BACT</name>
<dbReference type="SUPFAM" id="SSF141457">
    <property type="entry name" value="BH3618-like"/>
    <property type="match status" value="1"/>
</dbReference>
<keyword evidence="5" id="KW-0969">Cilium</keyword>
<dbReference type="Proteomes" id="UP000594464">
    <property type="component" value="Chromosome"/>
</dbReference>
<dbReference type="AlphaFoldDB" id="A0A7T0C1A0"/>
<dbReference type="Gene3D" id="2.30.290.10">
    <property type="entry name" value="BH3618-like"/>
    <property type="match status" value="1"/>
</dbReference>
<accession>A0A7T0C1A0</accession>
<protein>
    <recommendedName>
        <fullName evidence="4">Flagellar assembly factor FliW</fullName>
    </recommendedName>
</protein>
<organism evidence="5 6">
    <name type="scientific">Candidatus Nitrohelix vancouverensis</name>
    <dbReference type="NCBI Taxonomy" id="2705534"/>
    <lineage>
        <taxon>Bacteria</taxon>
        <taxon>Pseudomonadati</taxon>
        <taxon>Nitrospinota/Tectimicrobiota group</taxon>
        <taxon>Nitrospinota</taxon>
        <taxon>Nitrospinia</taxon>
        <taxon>Nitrospinales</taxon>
        <taxon>Nitrospinaceae</taxon>
        <taxon>Candidatus Nitrohelix</taxon>
    </lineage>
</organism>
<dbReference type="Pfam" id="PF02623">
    <property type="entry name" value="FliW"/>
    <property type="match status" value="1"/>
</dbReference>
<evidence type="ECO:0000313" key="6">
    <source>
        <dbReference type="Proteomes" id="UP000594464"/>
    </source>
</evidence>
<dbReference type="HAMAP" id="MF_01185">
    <property type="entry name" value="FliW"/>
    <property type="match status" value="1"/>
</dbReference>
<sequence>MQFETVRFGLIEFDEEDVLEFPVGIYGFEREQRFVLVPFDPNIDCPLQWLQSLTTPGLAFVVTDPYAFMPDYRWSLSLEEERQVDKDGADEISVLIIVTVPDAYTDMTGNFLAPLVINPRTRLARQVVLTTVEYDTRHYLLPDEVRAGAKIAAE</sequence>
<dbReference type="PANTHER" id="PTHR39190:SF1">
    <property type="entry name" value="FLAGELLAR ASSEMBLY FACTOR FLIW"/>
    <property type="match status" value="1"/>
</dbReference>
<comment type="subunit">
    <text evidence="4">Interacts with translational regulator CsrA and flagellin(s).</text>
</comment>
<dbReference type="InterPro" id="IPR003775">
    <property type="entry name" value="Flagellar_assembly_factor_FliW"/>
</dbReference>
<comment type="function">
    <text evidence="4">Acts as an anti-CsrA protein, binds CsrA and prevents it from repressing translation of its target genes, one of which is flagellin. Binds to flagellin and participates in the assembly of the flagellum.</text>
</comment>